<protein>
    <submittedName>
        <fullName evidence="3">Uncharacterized protein</fullName>
    </submittedName>
</protein>
<name>A0A378I9Y1_9GAMM</name>
<proteinExistence type="predicted"/>
<reference evidence="3 5" key="2">
    <citation type="submission" date="2018-06" db="EMBL/GenBank/DDBJ databases">
        <authorList>
            <consortium name="Pathogen Informatics"/>
            <person name="Doyle S."/>
        </authorList>
    </citation>
    <scope>NUCLEOTIDE SEQUENCE [LARGE SCALE GENOMIC DNA]</scope>
    <source>
        <strain evidence="3 5">NCTC12437</strain>
    </source>
</reference>
<evidence type="ECO:0000313" key="2">
    <source>
        <dbReference type="EMBL" id="KTC69383.1"/>
    </source>
</evidence>
<dbReference type="EMBL" id="LNXT01000040">
    <property type="protein sequence ID" value="KTC69383.1"/>
    <property type="molecule type" value="Genomic_DNA"/>
</dbReference>
<dbReference type="AlphaFoldDB" id="A0A378I9Y1"/>
<evidence type="ECO:0000256" key="1">
    <source>
        <dbReference type="SAM" id="MobiDB-lite"/>
    </source>
</evidence>
<dbReference type="EMBL" id="UGNW01000001">
    <property type="protein sequence ID" value="STX31646.1"/>
    <property type="molecule type" value="Genomic_DNA"/>
</dbReference>
<evidence type="ECO:0000313" key="5">
    <source>
        <dbReference type="Proteomes" id="UP000255066"/>
    </source>
</evidence>
<feature type="compositionally biased region" description="Polar residues" evidence="1">
    <location>
        <begin position="7"/>
        <end position="22"/>
    </location>
</feature>
<accession>A0A378I9Y1</accession>
<reference evidence="2 4" key="1">
    <citation type="submission" date="2015-11" db="EMBL/GenBank/DDBJ databases">
        <title>Genomic analysis of 38 Legionella species identifies large and diverse effector repertoires.</title>
        <authorList>
            <person name="Burstein D."/>
            <person name="Amaro F."/>
            <person name="Zusman T."/>
            <person name="Lifshitz Z."/>
            <person name="Cohen O."/>
            <person name="Gilbert J.A."/>
            <person name="Pupko T."/>
            <person name="Shuman H.A."/>
            <person name="Segal G."/>
        </authorList>
    </citation>
    <scope>NUCLEOTIDE SEQUENCE [LARGE SCALE GENOMIC DNA]</scope>
    <source>
        <strain evidence="2 4">CDC#1407-AL-14</strain>
    </source>
</reference>
<evidence type="ECO:0000313" key="3">
    <source>
        <dbReference type="EMBL" id="STX31646.1"/>
    </source>
</evidence>
<sequence>MGKETEYNSPEDQPEPTQNNFNNRRHSKIILNTEQSLHEMIPQQLTGKGGGGNAVRRAKRVYSYQPLIALPDRL</sequence>
<dbReference type="Proteomes" id="UP000054735">
    <property type="component" value="Unassembled WGS sequence"/>
</dbReference>
<dbReference type="Proteomes" id="UP000255066">
    <property type="component" value="Unassembled WGS sequence"/>
</dbReference>
<feature type="region of interest" description="Disordered" evidence="1">
    <location>
        <begin position="1"/>
        <end position="26"/>
    </location>
</feature>
<dbReference type="RefSeq" id="WP_058524131.1">
    <property type="nucleotide sequence ID" value="NZ_CAAAHV010000018.1"/>
</dbReference>
<gene>
    <name evidence="2" type="ORF">Lbir_2122</name>
    <name evidence="3" type="ORF">NCTC12437_01420</name>
</gene>
<evidence type="ECO:0000313" key="4">
    <source>
        <dbReference type="Proteomes" id="UP000054735"/>
    </source>
</evidence>
<organism evidence="3 5">
    <name type="scientific">Legionella birminghamensis</name>
    <dbReference type="NCBI Taxonomy" id="28083"/>
    <lineage>
        <taxon>Bacteria</taxon>
        <taxon>Pseudomonadati</taxon>
        <taxon>Pseudomonadota</taxon>
        <taxon>Gammaproteobacteria</taxon>
        <taxon>Legionellales</taxon>
        <taxon>Legionellaceae</taxon>
        <taxon>Legionella</taxon>
    </lineage>
</organism>
<keyword evidence="4" id="KW-1185">Reference proteome</keyword>